<keyword evidence="1" id="KW-1133">Transmembrane helix</keyword>
<organism evidence="2 3">
    <name type="scientific">Paenibacillus albiflavus</name>
    <dbReference type="NCBI Taxonomy" id="2545760"/>
    <lineage>
        <taxon>Bacteria</taxon>
        <taxon>Bacillati</taxon>
        <taxon>Bacillota</taxon>
        <taxon>Bacilli</taxon>
        <taxon>Bacillales</taxon>
        <taxon>Paenibacillaceae</taxon>
        <taxon>Paenibacillus</taxon>
    </lineage>
</organism>
<evidence type="ECO:0000256" key="1">
    <source>
        <dbReference type="SAM" id="Phobius"/>
    </source>
</evidence>
<dbReference type="EMBL" id="SKFG01000002">
    <property type="protein sequence ID" value="TCZ80071.1"/>
    <property type="molecule type" value="Genomic_DNA"/>
</dbReference>
<evidence type="ECO:0000313" key="3">
    <source>
        <dbReference type="Proteomes" id="UP000295418"/>
    </source>
</evidence>
<evidence type="ECO:0000313" key="2">
    <source>
        <dbReference type="EMBL" id="TCZ80071.1"/>
    </source>
</evidence>
<sequence length="80" mass="9153">MNIVTSIVGIFLTKPNIYTKLNQGMEGFGTTIPNYLLPLFAAIMIFAVERLRNRLSDQLINVIHLLCWVSIIFLIWMNLA</sequence>
<feature type="transmembrane region" description="Helical" evidence="1">
    <location>
        <begin position="59"/>
        <end position="79"/>
    </location>
</feature>
<name>A0A4R4ENG8_9BACL</name>
<proteinExistence type="predicted"/>
<keyword evidence="1" id="KW-0812">Transmembrane</keyword>
<protein>
    <submittedName>
        <fullName evidence="2">Uncharacterized protein</fullName>
    </submittedName>
</protein>
<keyword evidence="1" id="KW-0472">Membrane</keyword>
<dbReference type="Proteomes" id="UP000295418">
    <property type="component" value="Unassembled WGS sequence"/>
</dbReference>
<feature type="transmembrane region" description="Helical" evidence="1">
    <location>
        <begin position="28"/>
        <end position="47"/>
    </location>
</feature>
<gene>
    <name evidence="2" type="ORF">E0485_04230</name>
</gene>
<comment type="caution">
    <text evidence="2">The sequence shown here is derived from an EMBL/GenBank/DDBJ whole genome shotgun (WGS) entry which is preliminary data.</text>
</comment>
<reference evidence="2 3" key="1">
    <citation type="submission" date="2019-03" db="EMBL/GenBank/DDBJ databases">
        <authorList>
            <person name="Kim M.K.M."/>
        </authorList>
    </citation>
    <scope>NUCLEOTIDE SEQUENCE [LARGE SCALE GENOMIC DNA]</scope>
    <source>
        <strain evidence="2 3">18JY21-1</strain>
    </source>
</reference>
<accession>A0A4R4ENG8</accession>
<keyword evidence="3" id="KW-1185">Reference proteome</keyword>
<dbReference type="AlphaFoldDB" id="A0A4R4ENG8"/>